<dbReference type="PANTHER" id="PTHR47786">
    <property type="entry name" value="ALPHA-1,4-GLUCAN:MALTOSE-1-PHOSPHATE MALTOSYLTRANSFERASE"/>
    <property type="match status" value="1"/>
</dbReference>
<name>A0A381FBV5_9FLAO</name>
<dbReference type="Proteomes" id="UP000254282">
    <property type="component" value="Unassembled WGS sequence"/>
</dbReference>
<dbReference type="Pfam" id="PF00128">
    <property type="entry name" value="Alpha-amylase"/>
    <property type="match status" value="1"/>
</dbReference>
<dbReference type="Gene3D" id="3.20.20.80">
    <property type="entry name" value="Glycosidases"/>
    <property type="match status" value="1"/>
</dbReference>
<dbReference type="SMART" id="SM00642">
    <property type="entry name" value="Aamy"/>
    <property type="match status" value="1"/>
</dbReference>
<dbReference type="CDD" id="cd11313">
    <property type="entry name" value="AmyAc_arch_bac_AmyA"/>
    <property type="match status" value="1"/>
</dbReference>
<proteinExistence type="predicted"/>
<accession>A0A381FBV5</accession>
<dbReference type="SUPFAM" id="SSF51011">
    <property type="entry name" value="Glycosyl hydrolase domain"/>
    <property type="match status" value="1"/>
</dbReference>
<dbReference type="GO" id="GO:0004556">
    <property type="term" value="F:alpha-amylase activity"/>
    <property type="evidence" value="ECO:0007669"/>
    <property type="project" value="UniProtKB-EC"/>
</dbReference>
<dbReference type="STRING" id="254.SAMN05421682_10223"/>
<dbReference type="EMBL" id="UFVR01000004">
    <property type="protein sequence ID" value="SUX44059.1"/>
    <property type="molecule type" value="Genomic_DNA"/>
</dbReference>
<dbReference type="AlphaFoldDB" id="A0A381FBV5"/>
<sequence length="445" mass="52374">MIQENENRYQPKKYVQLTTPDWVKNATLYELNIRQFSDEGSFREVEKQLPRLKKMGIDIIWLMPIHPIGELHRKGNLGSYYSVKDYFAINAEFGTEEDFRSLINAIHQQGMYVIIDWVANHTSWDNKMVAEHPEWYMKSRKGTFQSTRWRDYDDIIELDYISSELRKYMTDALKFWVKEYNIDGYRCDIASFVPIDFWENARAELENIKPVFMLAEAEDKDLHRKAFDATYNWNLWNILHQIAAHGTSIKTLTEGYLAEHVSFFPKEAIRMNFVDNHDKNSWEGNQYSNFGEALKAAIVFTVMMDGIPLVYSGQEAGLDRSLEFFEKDPIDWKTHEIETLYTVLFQLKHKNKALWNGRHGGEMVRIMNDRLDQVISFVREKDGDRVLTIINLSNNPIIVQCDTSFDQGIYTNLFTGKEQKVLDNMIFNMNAWEYIVLHQSNQVSI</sequence>
<keyword evidence="2" id="KW-0378">Hydrolase</keyword>
<dbReference type="InterPro" id="IPR013780">
    <property type="entry name" value="Glyco_hydro_b"/>
</dbReference>
<reference evidence="2 3" key="1">
    <citation type="submission" date="2018-06" db="EMBL/GenBank/DDBJ databases">
        <authorList>
            <consortium name="Pathogen Informatics"/>
            <person name="Doyle S."/>
        </authorList>
    </citation>
    <scope>NUCLEOTIDE SEQUENCE [LARGE SCALE GENOMIC DNA]</scope>
    <source>
        <strain evidence="2 3">NCTC13532</strain>
    </source>
</reference>
<dbReference type="InterPro" id="IPR017853">
    <property type="entry name" value="GH"/>
</dbReference>
<feature type="domain" description="Glycosyl hydrolase family 13 catalytic" evidence="1">
    <location>
        <begin position="30"/>
        <end position="348"/>
    </location>
</feature>
<dbReference type="GO" id="GO:0005975">
    <property type="term" value="P:carbohydrate metabolic process"/>
    <property type="evidence" value="ECO:0007669"/>
    <property type="project" value="InterPro"/>
</dbReference>
<dbReference type="PANTHER" id="PTHR47786:SF2">
    <property type="entry name" value="GLYCOSYL HYDROLASE FAMILY 13 CATALYTIC DOMAIN-CONTAINING PROTEIN"/>
    <property type="match status" value="1"/>
</dbReference>
<keyword evidence="2" id="KW-0326">Glycosidase</keyword>
<evidence type="ECO:0000259" key="1">
    <source>
        <dbReference type="SMART" id="SM00642"/>
    </source>
</evidence>
<protein>
    <submittedName>
        <fullName evidence="2">Alpha-amylase 2</fullName>
        <ecNumber evidence="2">3.2.1.1</ecNumber>
    </submittedName>
</protein>
<evidence type="ECO:0000313" key="2">
    <source>
        <dbReference type="EMBL" id="SUX44059.1"/>
    </source>
</evidence>
<gene>
    <name evidence="2" type="primary">amyB_1</name>
    <name evidence="2" type="ORF">NCTC13532_00617</name>
</gene>
<dbReference type="InterPro" id="IPR006047">
    <property type="entry name" value="GH13_cat_dom"/>
</dbReference>
<dbReference type="SUPFAM" id="SSF51445">
    <property type="entry name" value="(Trans)glycosidases"/>
    <property type="match status" value="1"/>
</dbReference>
<evidence type="ECO:0000313" key="3">
    <source>
        <dbReference type="Proteomes" id="UP000254282"/>
    </source>
</evidence>
<organism evidence="2 3">
    <name type="scientific">Chryseobacterium indoltheticum</name>
    <dbReference type="NCBI Taxonomy" id="254"/>
    <lineage>
        <taxon>Bacteria</taxon>
        <taxon>Pseudomonadati</taxon>
        <taxon>Bacteroidota</taxon>
        <taxon>Flavobacteriia</taxon>
        <taxon>Flavobacteriales</taxon>
        <taxon>Weeksellaceae</taxon>
        <taxon>Chryseobacterium group</taxon>
        <taxon>Chryseobacterium</taxon>
    </lineage>
</organism>
<dbReference type="RefSeq" id="WP_115619174.1">
    <property type="nucleotide sequence ID" value="NZ_UFVR01000004.1"/>
</dbReference>
<dbReference type="EC" id="3.2.1.1" evidence="2"/>
<dbReference type="Gene3D" id="2.60.40.1180">
    <property type="entry name" value="Golgi alpha-mannosidase II"/>
    <property type="match status" value="1"/>
</dbReference>